<dbReference type="PROSITE" id="PS51318">
    <property type="entry name" value="TAT"/>
    <property type="match status" value="1"/>
</dbReference>
<evidence type="ECO:0000313" key="2">
    <source>
        <dbReference type="EMBL" id="TWD73211.1"/>
    </source>
</evidence>
<dbReference type="EMBL" id="VIVK01000003">
    <property type="protein sequence ID" value="TWD73211.1"/>
    <property type="molecule type" value="Genomic_DNA"/>
</dbReference>
<reference evidence="2 3" key="1">
    <citation type="submission" date="2019-06" db="EMBL/GenBank/DDBJ databases">
        <title>Sequencing the genomes of 1000 actinobacteria strains.</title>
        <authorList>
            <person name="Klenk H.-P."/>
        </authorList>
    </citation>
    <scope>NUCLEOTIDE SEQUENCE [LARGE SCALE GENOMIC DNA]</scope>
    <source>
        <strain evidence="2 3">DSM 24683</strain>
    </source>
</reference>
<evidence type="ECO:0000256" key="1">
    <source>
        <dbReference type="SAM" id="SignalP"/>
    </source>
</evidence>
<dbReference type="SUPFAM" id="SSF63829">
    <property type="entry name" value="Calcium-dependent phosphotriesterase"/>
    <property type="match status" value="1"/>
</dbReference>
<feature type="signal peptide" evidence="1">
    <location>
        <begin position="1"/>
        <end position="28"/>
    </location>
</feature>
<dbReference type="AlphaFoldDB" id="A0A561B2X6"/>
<comment type="caution">
    <text evidence="2">The sequence shown here is derived from an EMBL/GenBank/DDBJ whole genome shotgun (WGS) entry which is preliminary data.</text>
</comment>
<keyword evidence="3" id="KW-1185">Reference proteome</keyword>
<dbReference type="RefSeq" id="WP_145814403.1">
    <property type="nucleotide sequence ID" value="NZ_VIVK01000003.1"/>
</dbReference>
<evidence type="ECO:0008006" key="4">
    <source>
        <dbReference type="Google" id="ProtNLM"/>
    </source>
</evidence>
<dbReference type="Proteomes" id="UP000318380">
    <property type="component" value="Unassembled WGS sequence"/>
</dbReference>
<dbReference type="PANTHER" id="PTHR40274">
    <property type="entry name" value="VIRGINIAMYCIN B LYASE"/>
    <property type="match status" value="1"/>
</dbReference>
<keyword evidence="1" id="KW-0732">Signal</keyword>
<evidence type="ECO:0000313" key="3">
    <source>
        <dbReference type="Proteomes" id="UP000318380"/>
    </source>
</evidence>
<gene>
    <name evidence="2" type="ORF">FB561_7099</name>
</gene>
<proteinExistence type="predicted"/>
<protein>
    <recommendedName>
        <fullName evidence="4">Outer membrane protein assembly factor BamB</fullName>
    </recommendedName>
</protein>
<organism evidence="2 3">
    <name type="scientific">Kribbella amoyensis</name>
    <dbReference type="NCBI Taxonomy" id="996641"/>
    <lineage>
        <taxon>Bacteria</taxon>
        <taxon>Bacillati</taxon>
        <taxon>Actinomycetota</taxon>
        <taxon>Actinomycetes</taxon>
        <taxon>Propionibacteriales</taxon>
        <taxon>Kribbellaceae</taxon>
        <taxon>Kribbella</taxon>
    </lineage>
</organism>
<accession>A0A561B2X6</accession>
<dbReference type="InterPro" id="IPR011044">
    <property type="entry name" value="Quino_amine_DH_bsu"/>
</dbReference>
<dbReference type="InterPro" id="IPR051344">
    <property type="entry name" value="Vgb"/>
</dbReference>
<sequence>MIPRRRFLQYAALAVPATSLLGTATASAATTATVTPLGVPLRDVLLIGGAIGPGPDGRPVMWSAASGEPAHLVAIDPLTRKVVSSQVIDGAPGSYAVVVAPDGTVYVGAYNTGTLHRRRPGPNSPVENLGRPLPNQTYIWRLAVDADGVLYGATYPGARVFSYHPSGEVRDYGQLAPGIEYARSIALLDGKLYVGSQPDAHVFEIDVATGAKRELPLPAEVGDGVGVPVYDLNAYDGRVYARIGSAISGKLAIWDVKGQRWSQVLDGVAGLDVSEPGPKGLVYYTRNGELTGLKPSHGTEYPTGLKFAGRVVNNRGIGWVDLRHPDWPGQTLVGMLWRGELFRYNPKTGRSDVGGTDVTGEPIPLASLAVGTTGRLWAGGYLNGGIAQVDPATGQPGFQRFAQTESVLDLGDTVWIGCYPDSRFYAYDPTAPWNSPEYSPGPAGAPENPVKVSDLKAQDQVRARTSVDAGTHIAYGTMPNTTLGGALVLVDKATRAAQVHRPVVTDQSIVALAYAGGLVVGGTSIHGGYSVPPPTQTEARLFGWNVAAGTTTFQLVPVAGAKVIDGLCVDSAGALWGLAGGRLFQFDVATQTITRSVTLPASGGRLAYHAAGDAFFVHTGQVLLRIPRSDLSITEVVRQQAQYLAVHPDGRVFLGDGAELYRVEL</sequence>
<dbReference type="Gene3D" id="2.130.10.10">
    <property type="entry name" value="YVTN repeat-like/Quinoprotein amine dehydrogenase"/>
    <property type="match status" value="1"/>
</dbReference>
<dbReference type="InterPro" id="IPR015943">
    <property type="entry name" value="WD40/YVTN_repeat-like_dom_sf"/>
</dbReference>
<dbReference type="SUPFAM" id="SSF50969">
    <property type="entry name" value="YVTN repeat-like/Quinoprotein amine dehydrogenase"/>
    <property type="match status" value="2"/>
</dbReference>
<feature type="chain" id="PRO_5021954275" description="Outer membrane protein assembly factor BamB" evidence="1">
    <location>
        <begin position="29"/>
        <end position="665"/>
    </location>
</feature>
<dbReference type="InterPro" id="IPR006311">
    <property type="entry name" value="TAT_signal"/>
</dbReference>
<dbReference type="PANTHER" id="PTHR40274:SF3">
    <property type="entry name" value="VIRGINIAMYCIN B LYASE"/>
    <property type="match status" value="1"/>
</dbReference>
<name>A0A561B2X6_9ACTN</name>
<dbReference type="OrthoDB" id="57332at2"/>